<evidence type="ECO:0000313" key="2">
    <source>
        <dbReference type="EMBL" id="WUR12196.1"/>
    </source>
</evidence>
<dbReference type="Proteomes" id="UP000321323">
    <property type="component" value="Chromosome"/>
</dbReference>
<accession>A0ABZ1UJC3</accession>
<name>A0ABZ1UJC3_9BURK</name>
<evidence type="ECO:0000256" key="1">
    <source>
        <dbReference type="SAM" id="SignalP"/>
    </source>
</evidence>
<organism evidence="2 3">
    <name type="scientific">[Empedobacter] haloabium</name>
    <dbReference type="NCBI Taxonomy" id="592317"/>
    <lineage>
        <taxon>Bacteria</taxon>
        <taxon>Pseudomonadati</taxon>
        <taxon>Pseudomonadota</taxon>
        <taxon>Betaproteobacteria</taxon>
        <taxon>Burkholderiales</taxon>
        <taxon>Oxalobacteraceae</taxon>
        <taxon>Telluria group</taxon>
        <taxon>Telluria group incertae sedis</taxon>
    </lineage>
</organism>
<gene>
    <name evidence="2" type="ORF">E7V67_021205</name>
</gene>
<reference evidence="2 3" key="1">
    <citation type="journal article" date="2019" name="Int. J. Syst. Evol. Microbiol.">
        <title>The Draft Whole-Genome Sequence of the Antibiotic Producer Empedobacter haloabium ATCC 31962 Provides Indications for Its Taxonomic Reclassification.</title>
        <authorList>
            <person name="Miess H."/>
            <person name="Arlt P."/>
            <person name="Apel A.K."/>
            <person name="Weber T."/>
            <person name="Nieselt K."/>
            <person name="Hanssen F."/>
            <person name="Czemmel S."/>
            <person name="Nahnsen S."/>
            <person name="Gross H."/>
        </authorList>
    </citation>
    <scope>NUCLEOTIDE SEQUENCE [LARGE SCALE GENOMIC DNA]</scope>
    <source>
        <strain evidence="2 3">ATCC 31962</strain>
    </source>
</reference>
<keyword evidence="1" id="KW-0732">Signal</keyword>
<feature type="chain" id="PRO_5047274918" evidence="1">
    <location>
        <begin position="20"/>
        <end position="229"/>
    </location>
</feature>
<feature type="signal peptide" evidence="1">
    <location>
        <begin position="1"/>
        <end position="19"/>
    </location>
</feature>
<keyword evidence="3" id="KW-1185">Reference proteome</keyword>
<evidence type="ECO:0000313" key="3">
    <source>
        <dbReference type="Proteomes" id="UP000321323"/>
    </source>
</evidence>
<protein>
    <submittedName>
        <fullName evidence="2">Uncharacterized protein</fullName>
    </submittedName>
</protein>
<proteinExistence type="predicted"/>
<dbReference type="EMBL" id="CP136508">
    <property type="protein sequence ID" value="WUR12196.1"/>
    <property type="molecule type" value="Genomic_DNA"/>
</dbReference>
<sequence>MFKFLPIAVLSLAASVSQAAQLTALETRWLNAAAPVIGYAKSLQLPVDIIVQPQAGPNDVPLAMGFADGRCKLVLSMRGNPNAETILQDVPEGKRDVLIEAMAAHEMGHCWRIVQGSWHALPAGFTEMGSEHADDPTLLELSKQQRQTRREEGFSDLVALAWIQRNRPAEYAHVYGWLRTVRDAQPHSHGSHDTRAWLKLAPGGGVFGTEGSPFEQVVALWRAGLLQDE</sequence>